<proteinExistence type="predicted"/>
<name>A0A5B8RQ21_9CAUD</name>
<dbReference type="Proteomes" id="UP000321257">
    <property type="component" value="Segment"/>
</dbReference>
<accession>A0A5B8RQ21</accession>
<keyword evidence="2" id="KW-1185">Reference proteome</keyword>
<reference evidence="1 2" key="1">
    <citation type="submission" date="2019-06" db="EMBL/GenBank/DDBJ databases">
        <authorList>
            <person name="Kang H."/>
            <person name="Kim J."/>
            <person name="Kim K."/>
        </authorList>
    </citation>
    <scope>NUCLEOTIDE SEQUENCE [LARGE SCALE GENOMIC DNA]</scope>
</reference>
<evidence type="ECO:0000313" key="1">
    <source>
        <dbReference type="EMBL" id="QEA11093.1"/>
    </source>
</evidence>
<organism evidence="1 2">
    <name type="scientific">Salmonella phage Th1</name>
    <dbReference type="NCBI Taxonomy" id="2589656"/>
    <lineage>
        <taxon>Viruses</taxon>
        <taxon>Duplodnaviria</taxon>
        <taxon>Heunggongvirae</taxon>
        <taxon>Uroviricota</taxon>
        <taxon>Caudoviricetes</taxon>
        <taxon>Demerecviridae</taxon>
        <taxon>Markadamsvirinae</taxon>
        <taxon>Tequintavirus</taxon>
        <taxon>Tequintavirus Th1</taxon>
    </lineage>
</organism>
<dbReference type="EMBL" id="MN026741">
    <property type="protein sequence ID" value="QEA11093.1"/>
    <property type="molecule type" value="Genomic_DNA"/>
</dbReference>
<gene>
    <name evidence="1" type="ORF">Th1_012</name>
</gene>
<sequence>MGYMIEEANKFKNILALAVTADHKCLSELEPDVKHAVMFVCEMFPAKWEGKKIKFDINAPQADLAYSYVDMNKVLKSLDPTAKGHRANFLHVIIDEPLPTYPEANVRQALEAYPEQLLIPPKKCKYDHLPPLKYMESVSFEDINKTIGAMIARIAVSHIRKIPLTDIEDNILYAIHDEENTFRRLADVLGLGSLTAAVLNYAPKTNKYPRGTLTYEESGSESSFLATYIYLASKGIYLKARKNPKTLAKSS</sequence>
<evidence type="ECO:0000313" key="2">
    <source>
        <dbReference type="Proteomes" id="UP000321257"/>
    </source>
</evidence>
<protein>
    <submittedName>
        <fullName evidence="1">Uncharacterized protein</fullName>
    </submittedName>
</protein>